<proteinExistence type="predicted"/>
<accession>A0A235BWW8</accession>
<reference evidence="1 2" key="1">
    <citation type="submission" date="2017-07" db="EMBL/GenBank/DDBJ databases">
        <title>Recovery of genomes from metagenomes via a dereplication, aggregation, and scoring strategy.</title>
        <authorList>
            <person name="Sieber C.M."/>
            <person name="Probst A.J."/>
            <person name="Sharrar A."/>
            <person name="Thomas B.C."/>
            <person name="Hess M."/>
            <person name="Tringe S.G."/>
            <person name="Banfield J.F."/>
        </authorList>
    </citation>
    <scope>NUCLEOTIDE SEQUENCE [LARGE SCALE GENOMIC DNA]</scope>
    <source>
        <strain evidence="1">JGI_Cruoil_03_51_56</strain>
    </source>
</reference>
<evidence type="ECO:0000313" key="1">
    <source>
        <dbReference type="EMBL" id="OYD16025.1"/>
    </source>
</evidence>
<organism evidence="1 2">
    <name type="scientific">candidate division WOR-3 bacterium JGI_Cruoil_03_51_56</name>
    <dbReference type="NCBI Taxonomy" id="1973747"/>
    <lineage>
        <taxon>Bacteria</taxon>
        <taxon>Bacteria division WOR-3</taxon>
    </lineage>
</organism>
<dbReference type="EMBL" id="NOZP01000074">
    <property type="protein sequence ID" value="OYD16025.1"/>
    <property type="molecule type" value="Genomic_DNA"/>
</dbReference>
<comment type="caution">
    <text evidence="1">The sequence shown here is derived from an EMBL/GenBank/DDBJ whole genome shotgun (WGS) entry which is preliminary data.</text>
</comment>
<gene>
    <name evidence="1" type="ORF">CH330_03830</name>
</gene>
<name>A0A235BWW8_UNCW3</name>
<sequence length="66" mass="7428">MKQSAKAKVKDSDELLERIAERLDIITVLLLYQSGLSGDKVAGVLHVRKQKVGEALPLRKLTRWVD</sequence>
<evidence type="ECO:0000313" key="2">
    <source>
        <dbReference type="Proteomes" id="UP000215559"/>
    </source>
</evidence>
<dbReference type="AlphaFoldDB" id="A0A235BWW8"/>
<dbReference type="Proteomes" id="UP000215559">
    <property type="component" value="Unassembled WGS sequence"/>
</dbReference>
<protein>
    <submittedName>
        <fullName evidence="1">Uncharacterized protein</fullName>
    </submittedName>
</protein>